<keyword evidence="7 14" id="KW-0851">Voltage-gated channel</keyword>
<dbReference type="GO" id="GO:0034702">
    <property type="term" value="C:monoatomic ion channel complex"/>
    <property type="evidence" value="ECO:0007669"/>
    <property type="project" value="UniProtKB-KW"/>
</dbReference>
<evidence type="ECO:0000256" key="4">
    <source>
        <dbReference type="ARBA" id="ARBA00022538"/>
    </source>
</evidence>
<evidence type="ECO:0000256" key="14">
    <source>
        <dbReference type="RuleBase" id="RU369015"/>
    </source>
</evidence>
<dbReference type="PANTHER" id="PTHR45743">
    <property type="entry name" value="POTASSIUM CHANNEL AKT1"/>
    <property type="match status" value="1"/>
</dbReference>
<evidence type="ECO:0000256" key="2">
    <source>
        <dbReference type="ARBA" id="ARBA00007929"/>
    </source>
</evidence>
<dbReference type="SUPFAM" id="SSF51206">
    <property type="entry name" value="cAMP-binding domain-like"/>
    <property type="match status" value="1"/>
</dbReference>
<comment type="caution">
    <text evidence="14">Lacks conserved residue(s) required for the propagation of feature annotation.</text>
</comment>
<dbReference type="Gene3D" id="1.10.287.70">
    <property type="match status" value="1"/>
</dbReference>
<sequence length="895" mass="100195">MTHKKISRVMFWREAHVEAASAGSDHGKNAAKEIERLSRDDDSQYSLSGDILPSLGATARTNRRVNLRPFIISPFDPRYRSWETFLVLLVFYTAWVSPFEFGFLEKPSGPLAITDNVVNGFFAIDIVLTFFVAYLDKSSYLLIDNHKKIAWRYTRTWLAFDVISTIPSELARRILPPPLQSYGYFNMLRLWRLRRVSAFFAKLEKDRNYNYFWVRCAKLICVTLFAVHCAGCFNYLLAARNRNPERTWISLSLGDFRNKPLWIRYVTSMYWSITTLSTTGYGDLHAVNMGEMLFDIFYMLFNLGLTAYLIGNMTTLVVHGTSRTRHFRDTIQAASSFAQRNQLPVRLQDQMLAHLCLRYRTDSEGLQQQETIGALPKAIRSSISHFLFYSLVDQVYLFRGVSNDLLFQLVSEMKAEYFPPKEDVILQNEAPTDMYILVTGAVDLIQKRNGIEQVVGETKAGDVCGEIGLLFYRPQLFTARTKRLSQLLRLNRTAFLNIVRANVGDGTIIMDNLLEHLKDMRDPLMEGILTDTEHMLAQGRMDLPLSLCFAAVRGDDLLLQQLLRRGSDPNEVDSHGRTALHIAAAKGSEHCAVLLLEYGADPNIKDSEGSVPLWEAIFGSHKSVIKLLVDNGAKISAGDVGHFACIAVEQNNLDLLKEITNHGGDITLAKNNGSTALHAAISEGNTEIVKFLLDQGAAVDKPDVHGWTAWALVEHQGNEDMKVLFQDGQQSIKPPVVSVPKMRPLAKYSSEPCIPPHANEPLLPEVTWTESHHRRRANNFQNSLFGIMSAANTGDKDPIGSTGSFGGLQTSSSYSARVTLNCPEKNQSTGKLVLLPKSLAELLNIGANKFGISPTKILTTEGAEIDDIELIRDGDHLIIVSDAATEYSTKQMAES</sequence>
<evidence type="ECO:0000256" key="6">
    <source>
        <dbReference type="ARBA" id="ARBA00022826"/>
    </source>
</evidence>
<dbReference type="PROSITE" id="PS50297">
    <property type="entry name" value="ANK_REP_REGION"/>
    <property type="match status" value="3"/>
</dbReference>
<evidence type="ECO:0000313" key="18">
    <source>
        <dbReference type="Proteomes" id="UP000187406"/>
    </source>
</evidence>
<dbReference type="Pfam" id="PF12796">
    <property type="entry name" value="Ank_2"/>
    <property type="match status" value="2"/>
</dbReference>
<evidence type="ECO:0000256" key="13">
    <source>
        <dbReference type="PROSITE-ProRule" id="PRU00023"/>
    </source>
</evidence>
<keyword evidence="13" id="KW-0040">ANK repeat</keyword>
<dbReference type="PRINTS" id="PR01415">
    <property type="entry name" value="ANKYRIN"/>
</dbReference>
<feature type="domain" description="Cyclic nucleotide-binding" evidence="15">
    <location>
        <begin position="397"/>
        <end position="499"/>
    </location>
</feature>
<evidence type="ECO:0000256" key="10">
    <source>
        <dbReference type="ARBA" id="ARBA00023065"/>
    </source>
</evidence>
<dbReference type="FunFam" id="1.10.287.70:FF:000123">
    <property type="entry name" value="Potassium channel KAT3"/>
    <property type="match status" value="1"/>
</dbReference>
<comment type="caution">
    <text evidence="17">The sequence shown here is derived from an EMBL/GenBank/DDBJ whole genome shotgun (WGS) entry which is preliminary data.</text>
</comment>
<dbReference type="InterPro" id="IPR000595">
    <property type="entry name" value="cNMP-bd_dom"/>
</dbReference>
<organism evidence="17 18">
    <name type="scientific">Cephalotus follicularis</name>
    <name type="common">Albany pitcher plant</name>
    <dbReference type="NCBI Taxonomy" id="3775"/>
    <lineage>
        <taxon>Eukaryota</taxon>
        <taxon>Viridiplantae</taxon>
        <taxon>Streptophyta</taxon>
        <taxon>Embryophyta</taxon>
        <taxon>Tracheophyta</taxon>
        <taxon>Spermatophyta</taxon>
        <taxon>Magnoliopsida</taxon>
        <taxon>eudicotyledons</taxon>
        <taxon>Gunneridae</taxon>
        <taxon>Pentapetalae</taxon>
        <taxon>rosids</taxon>
        <taxon>fabids</taxon>
        <taxon>Oxalidales</taxon>
        <taxon>Cephalotaceae</taxon>
        <taxon>Cephalotus</taxon>
    </lineage>
</organism>
<protein>
    <recommendedName>
        <fullName evidence="14">Potassium channel</fullName>
    </recommendedName>
</protein>
<dbReference type="CDD" id="cd00038">
    <property type="entry name" value="CAP_ED"/>
    <property type="match status" value="1"/>
</dbReference>
<dbReference type="InterPro" id="IPR045319">
    <property type="entry name" value="KAT/AKT"/>
</dbReference>
<reference evidence="18" key="1">
    <citation type="submission" date="2016-04" db="EMBL/GenBank/DDBJ databases">
        <title>Cephalotus genome sequencing.</title>
        <authorList>
            <person name="Fukushima K."/>
            <person name="Hasebe M."/>
            <person name="Fang X."/>
        </authorList>
    </citation>
    <scope>NUCLEOTIDE SEQUENCE [LARGE SCALE GENOMIC DNA]</scope>
    <source>
        <strain evidence="18">cv. St1</strain>
    </source>
</reference>
<dbReference type="PROSITE" id="PS50042">
    <property type="entry name" value="CNMP_BINDING_3"/>
    <property type="match status" value="1"/>
</dbReference>
<gene>
    <name evidence="17" type="ORF">CFOL_v3_14050</name>
</gene>
<dbReference type="InterPro" id="IPR014710">
    <property type="entry name" value="RmlC-like_jellyroll"/>
</dbReference>
<evidence type="ECO:0000256" key="8">
    <source>
        <dbReference type="ARBA" id="ARBA00022958"/>
    </source>
</evidence>
<keyword evidence="9 14" id="KW-1133">Transmembrane helix</keyword>
<comment type="domain">
    <text evidence="14">The segment S4 is probably the voltage-sensor and is characterized by a series of positively charged amino acids. The pore-forming region H5 is enclosed by the transmembrane segments S5 and S6 in the Shaker-type (1P/6TM) and contains the GYGD signature motif which seems to be involved in potassium selectivity.</text>
</comment>
<feature type="repeat" description="ANK" evidence="13">
    <location>
        <begin position="672"/>
        <end position="704"/>
    </location>
</feature>
<dbReference type="InterPro" id="IPR003938">
    <property type="entry name" value="K_chnl_volt-dep_EAG/ELK/ERG"/>
</dbReference>
<dbReference type="GO" id="GO:0005249">
    <property type="term" value="F:voltage-gated potassium channel activity"/>
    <property type="evidence" value="ECO:0007669"/>
    <property type="project" value="UniProtKB-UniRule"/>
</dbReference>
<evidence type="ECO:0000256" key="5">
    <source>
        <dbReference type="ARBA" id="ARBA00022692"/>
    </source>
</evidence>
<keyword evidence="8 14" id="KW-0630">Potassium</keyword>
<keyword evidence="10 14" id="KW-0406">Ion transport</keyword>
<comment type="subcellular location">
    <subcellularLocation>
        <location evidence="1 14">Membrane</location>
        <topology evidence="1 14">Multi-pass membrane protein</topology>
    </subcellularLocation>
</comment>
<dbReference type="Gene3D" id="1.25.40.20">
    <property type="entry name" value="Ankyrin repeat-containing domain"/>
    <property type="match status" value="1"/>
</dbReference>
<comment type="subunit">
    <text evidence="14">The potassium channel is composed of a homo- or heterotetrameric complex of pore-forming subunits.</text>
</comment>
<dbReference type="InterPro" id="IPR021789">
    <property type="entry name" value="KHA_dom"/>
</dbReference>
<accession>A0A1Q3BRR4</accession>
<comment type="domain">
    <text evidence="14">The KHA domain (rich in hydrophobic and acidic residues) present in the C-terminal part is likely to be important for tetramerization.</text>
</comment>
<keyword evidence="4 14" id="KW-0633">Potassium transport</keyword>
<evidence type="ECO:0000256" key="1">
    <source>
        <dbReference type="ARBA" id="ARBA00004141"/>
    </source>
</evidence>
<dbReference type="SMART" id="SM00100">
    <property type="entry name" value="cNMP"/>
    <property type="match status" value="1"/>
</dbReference>
<dbReference type="SMART" id="SM00248">
    <property type="entry name" value="ANK"/>
    <property type="match status" value="5"/>
</dbReference>
<keyword evidence="18" id="KW-1185">Reference proteome</keyword>
<feature type="repeat" description="ANK" evidence="13">
    <location>
        <begin position="575"/>
        <end position="607"/>
    </location>
</feature>
<dbReference type="SUPFAM" id="SSF48403">
    <property type="entry name" value="Ankyrin repeat"/>
    <property type="match status" value="1"/>
</dbReference>
<evidence type="ECO:0000256" key="11">
    <source>
        <dbReference type="ARBA" id="ARBA00023136"/>
    </source>
</evidence>
<evidence type="ECO:0000256" key="7">
    <source>
        <dbReference type="ARBA" id="ARBA00022882"/>
    </source>
</evidence>
<proteinExistence type="inferred from homology"/>
<feature type="repeat" description="ANK" evidence="13">
    <location>
        <begin position="608"/>
        <end position="640"/>
    </location>
</feature>
<dbReference type="SUPFAM" id="SSF81324">
    <property type="entry name" value="Voltage-gated potassium channels"/>
    <property type="match status" value="1"/>
</dbReference>
<keyword evidence="11 14" id="KW-0472">Membrane</keyword>
<evidence type="ECO:0000256" key="9">
    <source>
        <dbReference type="ARBA" id="ARBA00022989"/>
    </source>
</evidence>
<feature type="transmembrane region" description="Helical" evidence="14">
    <location>
        <begin position="212"/>
        <end position="237"/>
    </location>
</feature>
<feature type="transmembrane region" description="Helical" evidence="14">
    <location>
        <begin position="116"/>
        <end position="135"/>
    </location>
</feature>
<dbReference type="Gene3D" id="2.60.120.10">
    <property type="entry name" value="Jelly Rolls"/>
    <property type="match status" value="1"/>
</dbReference>
<dbReference type="InterPro" id="IPR036770">
    <property type="entry name" value="Ankyrin_rpt-contain_sf"/>
</dbReference>
<evidence type="ECO:0000313" key="17">
    <source>
        <dbReference type="EMBL" id="GAV70552.1"/>
    </source>
</evidence>
<dbReference type="STRING" id="3775.A0A1Q3BRR4"/>
<evidence type="ECO:0000259" key="15">
    <source>
        <dbReference type="PROSITE" id="PS50042"/>
    </source>
</evidence>
<feature type="transmembrane region" description="Helical" evidence="14">
    <location>
        <begin position="85"/>
        <end position="104"/>
    </location>
</feature>
<dbReference type="Pfam" id="PF00027">
    <property type="entry name" value="cNMP_binding"/>
    <property type="match status" value="1"/>
</dbReference>
<dbReference type="Pfam" id="PF11834">
    <property type="entry name" value="KHA"/>
    <property type="match status" value="1"/>
</dbReference>
<dbReference type="AlphaFoldDB" id="A0A1Q3BRR4"/>
<feature type="transmembrane region" description="Helical" evidence="14">
    <location>
        <begin position="296"/>
        <end position="318"/>
    </location>
</feature>
<keyword evidence="5 14" id="KW-0812">Transmembrane</keyword>
<dbReference type="OrthoDB" id="426293at2759"/>
<dbReference type="InterPro" id="IPR002110">
    <property type="entry name" value="Ankyrin_rpt"/>
</dbReference>
<evidence type="ECO:0000256" key="3">
    <source>
        <dbReference type="ARBA" id="ARBA00022448"/>
    </source>
</evidence>
<evidence type="ECO:0000256" key="12">
    <source>
        <dbReference type="ARBA" id="ARBA00023303"/>
    </source>
</evidence>
<comment type="similarity">
    <text evidence="2 14">Belongs to the potassium channel family. Plant (TC 1.A.1.4) subfamily.</text>
</comment>
<comment type="function">
    <text evidence="14">Potassium channel.</text>
</comment>
<keyword evidence="6 14" id="KW-0631">Potassium channel</keyword>
<dbReference type="InterPro" id="IPR018490">
    <property type="entry name" value="cNMP-bd_dom_sf"/>
</dbReference>
<feature type="domain" description="KHA" evidence="16">
    <location>
        <begin position="817"/>
        <end position="895"/>
    </location>
</feature>
<name>A0A1Q3BRR4_CEPFO</name>
<dbReference type="InterPro" id="IPR005821">
    <property type="entry name" value="Ion_trans_dom"/>
</dbReference>
<dbReference type="FunFam" id="2.60.120.10:FF:000074">
    <property type="entry name" value="Potassium channel KAT2"/>
    <property type="match status" value="1"/>
</dbReference>
<dbReference type="PANTHER" id="PTHR45743:SF25">
    <property type="entry name" value="POTASSIUM CHANNEL"/>
    <property type="match status" value="1"/>
</dbReference>
<dbReference type="PROSITE" id="PS50088">
    <property type="entry name" value="ANK_REPEAT"/>
    <property type="match status" value="3"/>
</dbReference>
<dbReference type="PROSITE" id="PS51490">
    <property type="entry name" value="KHA"/>
    <property type="match status" value="1"/>
</dbReference>
<evidence type="ECO:0000259" key="16">
    <source>
        <dbReference type="PROSITE" id="PS51490"/>
    </source>
</evidence>
<keyword evidence="12 14" id="KW-0407">Ion channel</keyword>
<dbReference type="EMBL" id="BDDD01000822">
    <property type="protein sequence ID" value="GAV70552.1"/>
    <property type="molecule type" value="Genomic_DNA"/>
</dbReference>
<keyword evidence="3 14" id="KW-0813">Transport</keyword>
<dbReference type="PRINTS" id="PR01463">
    <property type="entry name" value="EAGCHANLFMLY"/>
</dbReference>
<dbReference type="Pfam" id="PF00520">
    <property type="entry name" value="Ion_trans"/>
    <property type="match status" value="1"/>
</dbReference>
<dbReference type="InParanoid" id="A0A1Q3BRR4"/>
<dbReference type="Proteomes" id="UP000187406">
    <property type="component" value="Unassembled WGS sequence"/>
</dbReference>